<gene>
    <name evidence="6" type="ORF">DA075_04600</name>
</gene>
<dbReference type="AlphaFoldDB" id="A0A2R4WT42"/>
<dbReference type="PROSITE" id="PS51194">
    <property type="entry name" value="HELICASE_CTER"/>
    <property type="match status" value="1"/>
</dbReference>
<organism evidence="6 7">
    <name type="scientific">Methylobacterium currus</name>
    <dbReference type="NCBI Taxonomy" id="2051553"/>
    <lineage>
        <taxon>Bacteria</taxon>
        <taxon>Pseudomonadati</taxon>
        <taxon>Pseudomonadota</taxon>
        <taxon>Alphaproteobacteria</taxon>
        <taxon>Hyphomicrobiales</taxon>
        <taxon>Methylobacteriaceae</taxon>
        <taxon>Methylobacterium</taxon>
    </lineage>
</organism>
<dbReference type="KEGG" id="mee:DA075_04600"/>
<dbReference type="InterPro" id="IPR027417">
    <property type="entry name" value="P-loop_NTPase"/>
</dbReference>
<feature type="domain" description="Helicase C-terminal" evidence="5">
    <location>
        <begin position="133"/>
        <end position="338"/>
    </location>
</feature>
<dbReference type="Proteomes" id="UP000244755">
    <property type="component" value="Chromosome 1"/>
</dbReference>
<evidence type="ECO:0000313" key="7">
    <source>
        <dbReference type="Proteomes" id="UP000244755"/>
    </source>
</evidence>
<dbReference type="PANTHER" id="PTHR47961:SF6">
    <property type="entry name" value="DNA-DIRECTED DNA POLYMERASE"/>
    <property type="match status" value="1"/>
</dbReference>
<evidence type="ECO:0000256" key="1">
    <source>
        <dbReference type="ARBA" id="ARBA00022741"/>
    </source>
</evidence>
<keyword evidence="4" id="KW-0067">ATP-binding</keyword>
<dbReference type="EMBL" id="CP028843">
    <property type="protein sequence ID" value="AWB24682.1"/>
    <property type="molecule type" value="Genomic_DNA"/>
</dbReference>
<dbReference type="Gene3D" id="3.40.50.300">
    <property type="entry name" value="P-loop containing nucleotide triphosphate hydrolases"/>
    <property type="match status" value="1"/>
</dbReference>
<evidence type="ECO:0000313" key="6">
    <source>
        <dbReference type="EMBL" id="AWB24682.1"/>
    </source>
</evidence>
<evidence type="ECO:0000256" key="4">
    <source>
        <dbReference type="ARBA" id="ARBA00022840"/>
    </source>
</evidence>
<keyword evidence="1" id="KW-0547">Nucleotide-binding</keyword>
<accession>A0A2R4WT42</accession>
<protein>
    <recommendedName>
        <fullName evidence="5">Helicase C-terminal domain-containing protein</fullName>
    </recommendedName>
</protein>
<dbReference type="InterPro" id="IPR001650">
    <property type="entry name" value="Helicase_C-like"/>
</dbReference>
<dbReference type="GO" id="GO:0016787">
    <property type="term" value="F:hydrolase activity"/>
    <property type="evidence" value="ECO:0007669"/>
    <property type="project" value="UniProtKB-KW"/>
</dbReference>
<reference evidence="6 7" key="1">
    <citation type="submission" date="2018-04" db="EMBL/GenBank/DDBJ databases">
        <title>Methylobacterium sp. PR1016A genome.</title>
        <authorList>
            <person name="Park W."/>
        </authorList>
    </citation>
    <scope>NUCLEOTIDE SEQUENCE [LARGE SCALE GENOMIC DNA]</scope>
    <source>
        <strain evidence="6 7">PR1016A</strain>
    </source>
</reference>
<keyword evidence="3" id="KW-0347">Helicase</keyword>
<keyword evidence="7" id="KW-1185">Reference proteome</keyword>
<dbReference type="SUPFAM" id="SSF52540">
    <property type="entry name" value="P-loop containing nucleoside triphosphate hydrolases"/>
    <property type="match status" value="1"/>
</dbReference>
<dbReference type="GO" id="GO:0005524">
    <property type="term" value="F:ATP binding"/>
    <property type="evidence" value="ECO:0007669"/>
    <property type="project" value="UniProtKB-KW"/>
</dbReference>
<proteinExistence type="predicted"/>
<keyword evidence="2" id="KW-0378">Hydrolase</keyword>
<dbReference type="Pfam" id="PF00271">
    <property type="entry name" value="Helicase_C"/>
    <property type="match status" value="1"/>
</dbReference>
<dbReference type="GO" id="GO:0004386">
    <property type="term" value="F:helicase activity"/>
    <property type="evidence" value="ECO:0007669"/>
    <property type="project" value="UniProtKB-KW"/>
</dbReference>
<evidence type="ECO:0000259" key="5">
    <source>
        <dbReference type="PROSITE" id="PS51194"/>
    </source>
</evidence>
<dbReference type="PANTHER" id="PTHR47961">
    <property type="entry name" value="DNA POLYMERASE THETA, PUTATIVE (AFU_ORTHOLOGUE AFUA_1G05260)-RELATED"/>
    <property type="match status" value="1"/>
</dbReference>
<name>A0A2R4WT42_9HYPH</name>
<evidence type="ECO:0000256" key="3">
    <source>
        <dbReference type="ARBA" id="ARBA00022806"/>
    </source>
</evidence>
<evidence type="ECO:0000256" key="2">
    <source>
        <dbReference type="ARBA" id="ARBA00022801"/>
    </source>
</evidence>
<dbReference type="SMART" id="SM00490">
    <property type="entry name" value="HELICc"/>
    <property type="match status" value="1"/>
</dbReference>
<sequence>MLTLLAFIDLCPESDVLLLSAMIKNAQELADWLNSIGKFPCVAFEDPWKPTRQARAAILYRDTEIRLAKQQHHERPIAEAFGVFNLVRGWNPNDPNSIILQSLLPNNVTLARGKYGITANRNIVAGEIAAATQIPGDILNPKVLVFAENKVAVHSIANMLNKKTIRTVPKITPEEAVYQRIIMAEFGDDYFPLNPLSAKVGVHYGNMLPCERSYAESMFRRTGGYNILVATSTLAQGLNLPCEIVVMAGTDRYDDAFDDPGREDIPVYELLNALGRAGRAGSAAAGVSIVVPGKVITFKDDDVKSLSNNDSLKNIFFGSDNCLNVDDPLTSILLDKLEVESARKSRDFQHALYRLRLSLQSDEKGVVGGFIANSLGAFRARRKGDIEWPVKRAALAAMLLTETVDPLVLGWRDQIAAHAGLPVLAVRTLEEEFNTRWVPDTLYVEDVIKIVIDCLTCERLHLFDVIRLENVERVFGVKIEGVDADIFINHAREVIRKGIYAWCSGKTIGDIERTIFPTVYNFKKIYKNKPRKMQKDWPTARNFVLNMVSDIGFGASVLSQIASALRIDTESGVARAEAISMAGSAIRYGFTSVEQIILASIVKNQLSRVEIHLAEKFLISSGELINARLDVDRSQIYWKIKGLIGKYGGVEGLLDKIKPA</sequence>
<dbReference type="InterPro" id="IPR050474">
    <property type="entry name" value="Hel308_SKI2-like"/>
</dbReference>